<keyword evidence="3" id="KW-1185">Reference proteome</keyword>
<dbReference type="Pfam" id="PF07963">
    <property type="entry name" value="N_methyl"/>
    <property type="match status" value="1"/>
</dbReference>
<keyword evidence="1" id="KW-0472">Membrane</keyword>
<accession>B9XD05</accession>
<dbReference type="STRING" id="320771.Cflav_PD4986"/>
<organism evidence="2 3">
    <name type="scientific">Pedosphaera parvula (strain Ellin514)</name>
    <dbReference type="NCBI Taxonomy" id="320771"/>
    <lineage>
        <taxon>Bacteria</taxon>
        <taxon>Pseudomonadati</taxon>
        <taxon>Verrucomicrobiota</taxon>
        <taxon>Pedosphaerae</taxon>
        <taxon>Pedosphaerales</taxon>
        <taxon>Pedosphaeraceae</taxon>
        <taxon>Pedosphaera</taxon>
    </lineage>
</organism>
<dbReference type="InterPro" id="IPR045584">
    <property type="entry name" value="Pilin-like"/>
</dbReference>
<dbReference type="OrthoDB" id="258730at2"/>
<evidence type="ECO:0000313" key="3">
    <source>
        <dbReference type="Proteomes" id="UP000003688"/>
    </source>
</evidence>
<dbReference type="PANTHER" id="PTHR30093:SF2">
    <property type="entry name" value="TYPE II SECRETION SYSTEM PROTEIN H"/>
    <property type="match status" value="1"/>
</dbReference>
<reference evidence="2 3" key="1">
    <citation type="journal article" date="2011" name="J. Bacteriol.">
        <title>Genome sequence of 'Pedosphaera parvula' Ellin514, an aerobic Verrucomicrobial isolate from pasture soil.</title>
        <authorList>
            <person name="Kant R."/>
            <person name="van Passel M.W."/>
            <person name="Sangwan P."/>
            <person name="Palva A."/>
            <person name="Lucas S."/>
            <person name="Copeland A."/>
            <person name="Lapidus A."/>
            <person name="Glavina Del Rio T."/>
            <person name="Dalin E."/>
            <person name="Tice H."/>
            <person name="Bruce D."/>
            <person name="Goodwin L."/>
            <person name="Pitluck S."/>
            <person name="Chertkov O."/>
            <person name="Larimer F.W."/>
            <person name="Land M.L."/>
            <person name="Hauser L."/>
            <person name="Brettin T.S."/>
            <person name="Detter J.C."/>
            <person name="Han S."/>
            <person name="de Vos W.M."/>
            <person name="Janssen P.H."/>
            <person name="Smidt H."/>
        </authorList>
    </citation>
    <scope>NUCLEOTIDE SEQUENCE [LARGE SCALE GENOMIC DNA]</scope>
    <source>
        <strain evidence="2 3">Ellin514</strain>
    </source>
</reference>
<gene>
    <name evidence="2" type="ORF">Cflav_PD4986</name>
</gene>
<dbReference type="EMBL" id="ABOX02000005">
    <property type="protein sequence ID" value="EEF62351.1"/>
    <property type="molecule type" value="Genomic_DNA"/>
</dbReference>
<dbReference type="AlphaFoldDB" id="B9XD05"/>
<feature type="transmembrane region" description="Helical" evidence="1">
    <location>
        <begin position="20"/>
        <end position="41"/>
    </location>
</feature>
<dbReference type="NCBIfam" id="TIGR02532">
    <property type="entry name" value="IV_pilin_GFxxxE"/>
    <property type="match status" value="1"/>
</dbReference>
<dbReference type="PROSITE" id="PS00409">
    <property type="entry name" value="PROKAR_NTER_METHYL"/>
    <property type="match status" value="1"/>
</dbReference>
<dbReference type="SUPFAM" id="SSF54523">
    <property type="entry name" value="Pili subunits"/>
    <property type="match status" value="1"/>
</dbReference>
<proteinExistence type="predicted"/>
<dbReference type="RefSeq" id="WP_007413703.1">
    <property type="nucleotide sequence ID" value="NZ_ABOX02000005.1"/>
</dbReference>
<dbReference type="PANTHER" id="PTHR30093">
    <property type="entry name" value="GENERAL SECRETION PATHWAY PROTEIN G"/>
    <property type="match status" value="1"/>
</dbReference>
<keyword evidence="1" id="KW-1133">Transmembrane helix</keyword>
<dbReference type="Proteomes" id="UP000003688">
    <property type="component" value="Unassembled WGS sequence"/>
</dbReference>
<evidence type="ECO:0008006" key="4">
    <source>
        <dbReference type="Google" id="ProtNLM"/>
    </source>
</evidence>
<protein>
    <recommendedName>
        <fullName evidence="4">Type II secretory pathway pseudopilin PulG-like protein</fullName>
    </recommendedName>
</protein>
<comment type="caution">
    <text evidence="2">The sequence shown here is derived from an EMBL/GenBank/DDBJ whole genome shotgun (WGS) entry which is preliminary data.</text>
</comment>
<dbReference type="Gene3D" id="3.30.700.10">
    <property type="entry name" value="Glycoprotein, Type 4 Pilin"/>
    <property type="match status" value="1"/>
</dbReference>
<name>B9XD05_PEDPL</name>
<evidence type="ECO:0000256" key="1">
    <source>
        <dbReference type="SAM" id="Phobius"/>
    </source>
</evidence>
<sequence>MKVVNCRRADESRNWDHSSGFTLIELLVVIAIIAILAGLLLPALTRAKLKAQAIACMNNSKQLGLAWVMYTHDSDDKVPPNLALPYGTSGVGKTWVSGVLDYSNSTDNTNTSLLDQSLLAPYCKGYGVWKCPGDKSTSTHGGASYPRVRSVSMNCWLSTGRLAESPGYKVIKKVGDMTDPGPSMTWILMDEREDTIDDGYFAVDMTGYPNQRTLILWANYPGFYHGNAAGLAFADGHSEIHKWRDGRTMPPLVPGKKLSGNSPYSPNNEDLIWLQQRTTNKE</sequence>
<evidence type="ECO:0000313" key="2">
    <source>
        <dbReference type="EMBL" id="EEF62351.1"/>
    </source>
</evidence>
<keyword evidence="1" id="KW-0812">Transmembrane</keyword>
<dbReference type="InterPro" id="IPR012902">
    <property type="entry name" value="N_methyl_site"/>
</dbReference>